<feature type="non-terminal residue" evidence="1">
    <location>
        <position position="1"/>
    </location>
</feature>
<evidence type="ECO:0000313" key="2">
    <source>
        <dbReference type="Proteomes" id="UP001268610"/>
    </source>
</evidence>
<reference evidence="1" key="1">
    <citation type="submission" date="2023-04" db="EMBL/GenBank/DDBJ databases">
        <title>Genomic characterization of faba bean (Vicia faba) microsymbionts in Mexican soils.</title>
        <authorList>
            <person name="Rivera Orduna F.N."/>
            <person name="Guevara-Luna J."/>
            <person name="Yan J."/>
            <person name="Arroyo-Herrera I."/>
            <person name="Li Y."/>
            <person name="Vasquez-Murrieta M.S."/>
            <person name="Wang E.T."/>
        </authorList>
    </citation>
    <scope>NUCLEOTIDE SEQUENCE</scope>
    <source>
        <strain evidence="1">CH26</strain>
    </source>
</reference>
<protein>
    <submittedName>
        <fullName evidence="1">Uncharacterized protein</fullName>
    </submittedName>
</protein>
<proteinExistence type="predicted"/>
<dbReference type="AlphaFoldDB" id="A0AAJ2H3N9"/>
<name>A0AAJ2H3N9_9HYPH</name>
<dbReference type="Proteomes" id="UP001268610">
    <property type="component" value="Unassembled WGS sequence"/>
</dbReference>
<accession>A0AAJ2H3N9</accession>
<evidence type="ECO:0000313" key="1">
    <source>
        <dbReference type="EMBL" id="MDR9778118.1"/>
    </source>
</evidence>
<sequence length="102" mass="11485">KNNKNVNTRNVIKKIQGSGPLSIYKKKYPLSPEAPDSTVSVKVVYLPSTAAIHRHIDSNRPYAVFCLPTSSTATRTAYLLSDVSQKQLEWTHLRSLTDEDRK</sequence>
<organism evidence="1 2">
    <name type="scientific">Rhizobium hidalgonense</name>
    <dbReference type="NCBI Taxonomy" id="1538159"/>
    <lineage>
        <taxon>Bacteria</taxon>
        <taxon>Pseudomonadati</taxon>
        <taxon>Pseudomonadota</taxon>
        <taxon>Alphaproteobacteria</taxon>
        <taxon>Hyphomicrobiales</taxon>
        <taxon>Rhizobiaceae</taxon>
        <taxon>Rhizobium/Agrobacterium group</taxon>
        <taxon>Rhizobium</taxon>
    </lineage>
</organism>
<dbReference type="EMBL" id="JAVLSF010000486">
    <property type="protein sequence ID" value="MDR9778118.1"/>
    <property type="molecule type" value="Genomic_DNA"/>
</dbReference>
<comment type="caution">
    <text evidence="1">The sequence shown here is derived from an EMBL/GenBank/DDBJ whole genome shotgun (WGS) entry which is preliminary data.</text>
</comment>
<dbReference type="RefSeq" id="WP_310866243.1">
    <property type="nucleotide sequence ID" value="NZ_JAVLSF010000486.1"/>
</dbReference>
<gene>
    <name evidence="1" type="ORF">RJJ65_36905</name>
</gene>